<protein>
    <submittedName>
        <fullName evidence="3">Uncharacterized protein</fullName>
    </submittedName>
</protein>
<keyword evidence="2" id="KW-1133">Transmembrane helix</keyword>
<accession>A0A6G8FGU1</accession>
<organism evidence="3 4">
    <name type="scientific">Leucobacter insecticola</name>
    <dbReference type="NCBI Taxonomy" id="2714934"/>
    <lineage>
        <taxon>Bacteria</taxon>
        <taxon>Bacillati</taxon>
        <taxon>Actinomycetota</taxon>
        <taxon>Actinomycetes</taxon>
        <taxon>Micrococcales</taxon>
        <taxon>Microbacteriaceae</taxon>
        <taxon>Leucobacter</taxon>
    </lineage>
</organism>
<evidence type="ECO:0000256" key="1">
    <source>
        <dbReference type="SAM" id="MobiDB-lite"/>
    </source>
</evidence>
<name>A0A6G8FGU1_9MICO</name>
<dbReference type="Proteomes" id="UP000501387">
    <property type="component" value="Chromosome"/>
</dbReference>
<feature type="region of interest" description="Disordered" evidence="1">
    <location>
        <begin position="63"/>
        <end position="86"/>
    </location>
</feature>
<gene>
    <name evidence="3" type="ORF">G7067_03735</name>
</gene>
<keyword evidence="2" id="KW-0812">Transmembrane</keyword>
<dbReference type="EMBL" id="CP049934">
    <property type="protein sequence ID" value="QIM15726.1"/>
    <property type="molecule type" value="Genomic_DNA"/>
</dbReference>
<evidence type="ECO:0000313" key="4">
    <source>
        <dbReference type="Proteomes" id="UP000501387"/>
    </source>
</evidence>
<evidence type="ECO:0000256" key="2">
    <source>
        <dbReference type="SAM" id="Phobius"/>
    </source>
</evidence>
<proteinExistence type="predicted"/>
<feature type="transmembrane region" description="Helical" evidence="2">
    <location>
        <begin position="6"/>
        <end position="26"/>
    </location>
</feature>
<dbReference type="RefSeq" id="WP_166322085.1">
    <property type="nucleotide sequence ID" value="NZ_CP049934.1"/>
</dbReference>
<keyword evidence="4" id="KW-1185">Reference proteome</keyword>
<keyword evidence="2" id="KW-0472">Membrane</keyword>
<reference evidence="3 4" key="1">
    <citation type="submission" date="2020-03" db="EMBL/GenBank/DDBJ databases">
        <title>Leucobacter sp. nov., isolated from beetles.</title>
        <authorList>
            <person name="Hyun D.-W."/>
            <person name="Bae J.-W."/>
        </authorList>
    </citation>
    <scope>NUCLEOTIDE SEQUENCE [LARGE SCALE GENOMIC DNA]</scope>
    <source>
        <strain evidence="3 4">HDW9B</strain>
    </source>
</reference>
<dbReference type="KEGG" id="lins:G7067_03735"/>
<evidence type="ECO:0000313" key="3">
    <source>
        <dbReference type="EMBL" id="QIM15726.1"/>
    </source>
</evidence>
<dbReference type="AlphaFoldDB" id="A0A6G8FGU1"/>
<sequence>MRWTEPWHSAYALVGMMVLGVAPRLIPLTVEQRGNDSATLVGDSWSRCALESRAIADRRGTLQLRMRHGQTPQRRPPPAPREGKRR</sequence>